<dbReference type="InterPro" id="IPR005467">
    <property type="entry name" value="His_kinase_dom"/>
</dbReference>
<evidence type="ECO:0000259" key="8">
    <source>
        <dbReference type="PROSITE" id="PS50110"/>
    </source>
</evidence>
<dbReference type="PRINTS" id="PR00344">
    <property type="entry name" value="BCTRLSENSOR"/>
</dbReference>
<evidence type="ECO:0000313" key="10">
    <source>
        <dbReference type="Proteomes" id="UP000241394"/>
    </source>
</evidence>
<dbReference type="Proteomes" id="UP000241394">
    <property type="component" value="Chromosome LG17"/>
</dbReference>
<dbReference type="PANTHER" id="PTHR43719">
    <property type="entry name" value="TWO-COMPONENT HISTIDINE KINASE"/>
    <property type="match status" value="1"/>
</dbReference>
<feature type="transmembrane region" description="Helical" evidence="6">
    <location>
        <begin position="254"/>
        <end position="280"/>
    </location>
</feature>
<keyword evidence="6" id="KW-0472">Membrane</keyword>
<evidence type="ECO:0000256" key="4">
    <source>
        <dbReference type="PROSITE-ProRule" id="PRU00169"/>
    </source>
</evidence>
<dbReference type="Pfam" id="PF00512">
    <property type="entry name" value="HisKA"/>
    <property type="match status" value="1"/>
</dbReference>
<dbReference type="Gene3D" id="3.30.565.10">
    <property type="entry name" value="Histidine kinase-like ATPase, C-terminal domain"/>
    <property type="match status" value="1"/>
</dbReference>
<dbReference type="OrthoDB" id="60033at2759"/>
<dbReference type="AlphaFoldDB" id="A0A2R6QDJ4"/>
<evidence type="ECO:0000313" key="9">
    <source>
        <dbReference type="EMBL" id="PSS06196.1"/>
    </source>
</evidence>
<reference evidence="10" key="2">
    <citation type="journal article" date="2018" name="BMC Genomics">
        <title>A manually annotated Actinidia chinensis var. chinensis (kiwifruit) genome highlights the challenges associated with draft genomes and gene prediction in plants.</title>
        <authorList>
            <person name="Pilkington S.M."/>
            <person name="Crowhurst R."/>
            <person name="Hilario E."/>
            <person name="Nardozza S."/>
            <person name="Fraser L."/>
            <person name="Peng Y."/>
            <person name="Gunaseelan K."/>
            <person name="Simpson R."/>
            <person name="Tahir J."/>
            <person name="Deroles S.C."/>
            <person name="Templeton K."/>
            <person name="Luo Z."/>
            <person name="Davy M."/>
            <person name="Cheng C."/>
            <person name="McNeilage M."/>
            <person name="Scaglione D."/>
            <person name="Liu Y."/>
            <person name="Zhang Q."/>
            <person name="Datson P."/>
            <person name="De Silva N."/>
            <person name="Gardiner S.E."/>
            <person name="Bassett H."/>
            <person name="Chagne D."/>
            <person name="McCallum J."/>
            <person name="Dzierzon H."/>
            <person name="Deng C."/>
            <person name="Wang Y.Y."/>
            <person name="Barron L."/>
            <person name="Manako K."/>
            <person name="Bowen J."/>
            <person name="Foster T.M."/>
            <person name="Erridge Z.A."/>
            <person name="Tiffin H."/>
            <person name="Waite C.N."/>
            <person name="Davies K.M."/>
            <person name="Grierson E.P."/>
            <person name="Laing W.A."/>
            <person name="Kirk R."/>
            <person name="Chen X."/>
            <person name="Wood M."/>
            <person name="Montefiori M."/>
            <person name="Brummell D.A."/>
            <person name="Schwinn K.E."/>
            <person name="Catanach A."/>
            <person name="Fullerton C."/>
            <person name="Li D."/>
            <person name="Meiyalaghan S."/>
            <person name="Nieuwenhuizen N."/>
            <person name="Read N."/>
            <person name="Prakash R."/>
            <person name="Hunter D."/>
            <person name="Zhang H."/>
            <person name="McKenzie M."/>
            <person name="Knabel M."/>
            <person name="Harris A."/>
            <person name="Allan A.C."/>
            <person name="Gleave A."/>
            <person name="Chen A."/>
            <person name="Janssen B.J."/>
            <person name="Plunkett B."/>
            <person name="Ampomah-Dwamena C."/>
            <person name="Voogd C."/>
            <person name="Leif D."/>
            <person name="Lafferty D."/>
            <person name="Souleyre E.J.F."/>
            <person name="Varkonyi-Gasic E."/>
            <person name="Gambi F."/>
            <person name="Hanley J."/>
            <person name="Yao J.L."/>
            <person name="Cheung J."/>
            <person name="David K.M."/>
            <person name="Warren B."/>
            <person name="Marsh K."/>
            <person name="Snowden K.C."/>
            <person name="Lin-Wang K."/>
            <person name="Brian L."/>
            <person name="Martinez-Sanchez M."/>
            <person name="Wang M."/>
            <person name="Ileperuma N."/>
            <person name="Macnee N."/>
            <person name="Campin R."/>
            <person name="McAtee P."/>
            <person name="Drummond R.S.M."/>
            <person name="Espley R.V."/>
            <person name="Ireland H.S."/>
            <person name="Wu R."/>
            <person name="Atkinson R.G."/>
            <person name="Karunairetnam S."/>
            <person name="Bulley S."/>
            <person name="Chunkath S."/>
            <person name="Hanley Z."/>
            <person name="Storey R."/>
            <person name="Thrimawithana A.H."/>
            <person name="Thomson S."/>
            <person name="David C."/>
            <person name="Testolin R."/>
            <person name="Huang H."/>
            <person name="Hellens R.P."/>
            <person name="Schaffer R.J."/>
        </authorList>
    </citation>
    <scope>NUCLEOTIDE SEQUENCE [LARGE SCALE GENOMIC DNA]</scope>
    <source>
        <strain evidence="10">cv. Red5</strain>
    </source>
</reference>
<evidence type="ECO:0000256" key="5">
    <source>
        <dbReference type="SAM" id="MobiDB-lite"/>
    </source>
</evidence>
<dbReference type="InterPro" id="IPR004358">
    <property type="entry name" value="Sig_transdc_His_kin-like_C"/>
</dbReference>
<feature type="modified residue" description="4-aspartylphosphate" evidence="4">
    <location>
        <position position="929"/>
    </location>
</feature>
<dbReference type="InterPro" id="IPR050956">
    <property type="entry name" value="2C_system_His_kinase"/>
</dbReference>
<feature type="domain" description="Response regulatory" evidence="8">
    <location>
        <begin position="864"/>
        <end position="999"/>
    </location>
</feature>
<organism evidence="9 10">
    <name type="scientific">Actinidia chinensis var. chinensis</name>
    <name type="common">Chinese soft-hair kiwi</name>
    <dbReference type="NCBI Taxonomy" id="1590841"/>
    <lineage>
        <taxon>Eukaryota</taxon>
        <taxon>Viridiplantae</taxon>
        <taxon>Streptophyta</taxon>
        <taxon>Embryophyta</taxon>
        <taxon>Tracheophyta</taxon>
        <taxon>Spermatophyta</taxon>
        <taxon>Magnoliopsida</taxon>
        <taxon>eudicotyledons</taxon>
        <taxon>Gunneridae</taxon>
        <taxon>Pentapetalae</taxon>
        <taxon>asterids</taxon>
        <taxon>Ericales</taxon>
        <taxon>Actinidiaceae</taxon>
        <taxon>Actinidia</taxon>
    </lineage>
</organism>
<dbReference type="InterPro" id="IPR003661">
    <property type="entry name" value="HisK_dim/P_dom"/>
</dbReference>
<feature type="region of interest" description="Disordered" evidence="5">
    <location>
        <begin position="599"/>
        <end position="622"/>
    </location>
</feature>
<sequence length="999" mass="110408">MKLIGSSMQVTPILFQALSTIPHLSQISYIGLDGLLFSYYTDGNQPFAIYSNSSLLVDTSMTTHTWYIQPVNRDTGKLYGEANSSQPPVTFNTSFFRESLARTNGYASLEIGWGNSQDLLFLNTVGVNGKGVISLGFPVKELVDFFYSMDFHGGSLYLATKDGKVIADGFPNTRLVVVGDSVSFELLNSNGSQIGYVGNVSCKIDDGTLGASVLNILETKYTIYCSPLDIVGVQSVYVFALPQKELKSFVDKNITFAFILLLLMVGAMVLSIVVFVFLIVRAAKREMYLCASLIRQMESTQQAERKSLNKSLAFASASHDVRASLACVRGLIEVCRDEVAPGSDLETNLKQMETCTKDLLGILNSILDTSKIEAGKMQLEEEELDLTQLLEDVVDLYHPVGMKKRLDVVLDPCDGSLSKFSKVKGDQTKIKQILCNLLSNAVKYTSEGHVIVRAWAKKPSFRDSIFSSSHNSSLHCISCLFLKNDEAHNGLEPVNTIQENSNFVEFIFEVDDTGQGIPKEKQNSVFENYIQVKETALEQEGTGLGLGIVQSLVRLMGGEIGIMDKEIGEKGTCFRFNIFLTTCETDSIGNAREGDIESSGGYISSDSFQHSGPSTRAPLTSPKHEGSRVVLFLQSATRQSIMHKFMERVGIQVTTIKEWEQLPHTLKKIKQKLNLSHYSSSSRSDLSSRSERAKDFPLNALDGTEQYPIPPVHKRTSLKGLASLILIVIDTSGGPFRELSRAVAEFKKDLYNTCYCRVIWIDKPGSRSIHSKGLDKDKLPPTDLIISKPFHGSRLYHVIGLLPEFGGTFPGISISPPGKRKQNPYQASKKLSRGNETVFVSANNFGEVQGVGSTSSEKQLSGKRVLVAEDNAVLRKLAVTSVSRFGAKVESCENGEEALDLVCRALRDQKKDGASTSEVILPYDYILMDCEMPVMDGFEATRRIREEERYYGVHIPIIALTAHTRGGEEANKMMQSGMDFHLPKPLSREQLMEAIHHIH</sequence>
<dbReference type="InterPro" id="IPR036097">
    <property type="entry name" value="HisK_dim/P_sf"/>
</dbReference>
<evidence type="ECO:0000259" key="7">
    <source>
        <dbReference type="PROSITE" id="PS50109"/>
    </source>
</evidence>
<dbReference type="STRING" id="1590841.A0A2R6QDJ4"/>
<dbReference type="EMBL" id="NKQK01000017">
    <property type="protein sequence ID" value="PSS06196.1"/>
    <property type="molecule type" value="Genomic_DNA"/>
</dbReference>
<accession>A0A2R6QDJ4</accession>
<reference evidence="9 10" key="1">
    <citation type="submission" date="2017-07" db="EMBL/GenBank/DDBJ databases">
        <title>An improved, manually edited Actinidia chinensis var. chinensis (kiwifruit) genome highlights the challenges associated with draft genomes and gene prediction in plants.</title>
        <authorList>
            <person name="Pilkington S."/>
            <person name="Crowhurst R."/>
            <person name="Hilario E."/>
            <person name="Nardozza S."/>
            <person name="Fraser L."/>
            <person name="Peng Y."/>
            <person name="Gunaseelan K."/>
            <person name="Simpson R."/>
            <person name="Tahir J."/>
            <person name="Deroles S."/>
            <person name="Templeton K."/>
            <person name="Luo Z."/>
            <person name="Davy M."/>
            <person name="Cheng C."/>
            <person name="Mcneilage M."/>
            <person name="Scaglione D."/>
            <person name="Liu Y."/>
            <person name="Zhang Q."/>
            <person name="Datson P."/>
            <person name="De Silva N."/>
            <person name="Gardiner S."/>
            <person name="Bassett H."/>
            <person name="Chagne D."/>
            <person name="Mccallum J."/>
            <person name="Dzierzon H."/>
            <person name="Deng C."/>
            <person name="Wang Y.-Y."/>
            <person name="Barron N."/>
            <person name="Manako K."/>
            <person name="Bowen J."/>
            <person name="Foster T."/>
            <person name="Erridge Z."/>
            <person name="Tiffin H."/>
            <person name="Waite C."/>
            <person name="Davies K."/>
            <person name="Grierson E."/>
            <person name="Laing W."/>
            <person name="Kirk R."/>
            <person name="Chen X."/>
            <person name="Wood M."/>
            <person name="Montefiori M."/>
            <person name="Brummell D."/>
            <person name="Schwinn K."/>
            <person name="Catanach A."/>
            <person name="Fullerton C."/>
            <person name="Li D."/>
            <person name="Meiyalaghan S."/>
            <person name="Nieuwenhuizen N."/>
            <person name="Read N."/>
            <person name="Prakash R."/>
            <person name="Hunter D."/>
            <person name="Zhang H."/>
            <person name="Mckenzie M."/>
            <person name="Knabel M."/>
            <person name="Harris A."/>
            <person name="Allan A."/>
            <person name="Chen A."/>
            <person name="Janssen B."/>
            <person name="Plunkett B."/>
            <person name="Dwamena C."/>
            <person name="Voogd C."/>
            <person name="Leif D."/>
            <person name="Lafferty D."/>
            <person name="Souleyre E."/>
            <person name="Varkonyi-Gasic E."/>
            <person name="Gambi F."/>
            <person name="Hanley J."/>
            <person name="Yao J.-L."/>
            <person name="Cheung J."/>
            <person name="David K."/>
            <person name="Warren B."/>
            <person name="Marsh K."/>
            <person name="Snowden K."/>
            <person name="Lin-Wang K."/>
            <person name="Brian L."/>
            <person name="Martinez-Sanchez M."/>
            <person name="Wang M."/>
            <person name="Ileperuma N."/>
            <person name="Macnee N."/>
            <person name="Campin R."/>
            <person name="Mcatee P."/>
            <person name="Drummond R."/>
            <person name="Espley R."/>
            <person name="Ireland H."/>
            <person name="Wu R."/>
            <person name="Atkinson R."/>
            <person name="Karunairetnam S."/>
            <person name="Bulley S."/>
            <person name="Chunkath S."/>
            <person name="Hanley Z."/>
            <person name="Storey R."/>
            <person name="Thrimawithana A."/>
            <person name="Thomson S."/>
            <person name="David C."/>
            <person name="Testolin R."/>
        </authorList>
    </citation>
    <scope>NUCLEOTIDE SEQUENCE [LARGE SCALE GENOMIC DNA]</scope>
    <source>
        <strain evidence="10">cv. Red5</strain>
        <tissue evidence="9">Young leaf</tissue>
    </source>
</reference>
<dbReference type="SUPFAM" id="SSF55874">
    <property type="entry name" value="ATPase domain of HSP90 chaperone/DNA topoisomerase II/histidine kinase"/>
    <property type="match status" value="1"/>
</dbReference>
<dbReference type="PANTHER" id="PTHR43719:SF75">
    <property type="entry name" value="HISTIDINE KINASE CKI1"/>
    <property type="match status" value="1"/>
</dbReference>
<dbReference type="InterPro" id="IPR003594">
    <property type="entry name" value="HATPase_dom"/>
</dbReference>
<keyword evidence="10" id="KW-1185">Reference proteome</keyword>
<name>A0A2R6QDJ4_ACTCC</name>
<dbReference type="Gramene" id="PSS06196">
    <property type="protein sequence ID" value="PSS06196"/>
    <property type="gene ID" value="CEY00_Acc19680"/>
</dbReference>
<dbReference type="InterPro" id="IPR011006">
    <property type="entry name" value="CheY-like_superfamily"/>
</dbReference>
<dbReference type="CDD" id="cd17546">
    <property type="entry name" value="REC_hyHK_CKI1_RcsC-like"/>
    <property type="match status" value="1"/>
</dbReference>
<dbReference type="SMART" id="SM00387">
    <property type="entry name" value="HATPase_c"/>
    <property type="match status" value="1"/>
</dbReference>
<dbReference type="PROSITE" id="PS50109">
    <property type="entry name" value="HIS_KIN"/>
    <property type="match status" value="1"/>
</dbReference>
<dbReference type="InParanoid" id="A0A2R6QDJ4"/>
<comment type="caution">
    <text evidence="9">The sequence shown here is derived from an EMBL/GenBank/DDBJ whole genome shotgun (WGS) entry which is preliminary data.</text>
</comment>
<keyword evidence="9" id="KW-0418">Kinase</keyword>
<dbReference type="Gene3D" id="3.40.50.2300">
    <property type="match status" value="1"/>
</dbReference>
<dbReference type="SUPFAM" id="SSF47384">
    <property type="entry name" value="Homodimeric domain of signal transducing histidine kinase"/>
    <property type="match status" value="1"/>
</dbReference>
<dbReference type="FunCoup" id="A0A2R6QDJ4">
    <property type="interactions" value="9"/>
</dbReference>
<feature type="domain" description="Histidine kinase" evidence="7">
    <location>
        <begin position="316"/>
        <end position="582"/>
    </location>
</feature>
<dbReference type="PROSITE" id="PS50110">
    <property type="entry name" value="RESPONSE_REGULATORY"/>
    <property type="match status" value="1"/>
</dbReference>
<comment type="catalytic activity">
    <reaction evidence="1">
        <text>ATP + protein L-histidine = ADP + protein N-phospho-L-histidine.</text>
        <dbReference type="EC" id="2.7.13.3"/>
    </reaction>
</comment>
<keyword evidence="9" id="KW-0808">Transferase</keyword>
<dbReference type="SUPFAM" id="SSF52172">
    <property type="entry name" value="CheY-like"/>
    <property type="match status" value="1"/>
</dbReference>
<gene>
    <name evidence="9" type="ORF">CEY00_Acc19680</name>
</gene>
<dbReference type="Pfam" id="PF02518">
    <property type="entry name" value="HATPase_c"/>
    <property type="match status" value="1"/>
</dbReference>
<dbReference type="OMA" id="HCILYVH"/>
<keyword evidence="3 4" id="KW-0597">Phosphoprotein</keyword>
<dbReference type="GO" id="GO:0000155">
    <property type="term" value="F:phosphorelay sensor kinase activity"/>
    <property type="evidence" value="ECO:0007669"/>
    <property type="project" value="InterPro"/>
</dbReference>
<dbReference type="InterPro" id="IPR001789">
    <property type="entry name" value="Sig_transdc_resp-reg_receiver"/>
</dbReference>
<dbReference type="InterPro" id="IPR036890">
    <property type="entry name" value="HATPase_C_sf"/>
</dbReference>
<proteinExistence type="predicted"/>
<evidence type="ECO:0000256" key="6">
    <source>
        <dbReference type="SAM" id="Phobius"/>
    </source>
</evidence>
<evidence type="ECO:0000256" key="3">
    <source>
        <dbReference type="ARBA" id="ARBA00022553"/>
    </source>
</evidence>
<keyword evidence="6" id="KW-0812">Transmembrane</keyword>
<dbReference type="Pfam" id="PF00072">
    <property type="entry name" value="Response_reg"/>
    <property type="match status" value="1"/>
</dbReference>
<feature type="compositionally biased region" description="Polar residues" evidence="5">
    <location>
        <begin position="601"/>
        <end position="618"/>
    </location>
</feature>
<evidence type="ECO:0000256" key="1">
    <source>
        <dbReference type="ARBA" id="ARBA00000085"/>
    </source>
</evidence>
<dbReference type="SMART" id="SM00448">
    <property type="entry name" value="REC"/>
    <property type="match status" value="1"/>
</dbReference>
<dbReference type="EC" id="2.7.13.3" evidence="2"/>
<keyword evidence="6" id="KW-1133">Transmembrane helix</keyword>
<dbReference type="SMART" id="SM00388">
    <property type="entry name" value="HisKA"/>
    <property type="match status" value="1"/>
</dbReference>
<evidence type="ECO:0000256" key="2">
    <source>
        <dbReference type="ARBA" id="ARBA00012438"/>
    </source>
</evidence>
<dbReference type="Gene3D" id="1.10.287.130">
    <property type="match status" value="1"/>
</dbReference>
<protein>
    <recommendedName>
        <fullName evidence="2">histidine kinase</fullName>
        <ecNumber evidence="2">2.7.13.3</ecNumber>
    </recommendedName>
</protein>